<accession>A0A6J4S857</accession>
<name>A0A6J4S857_9SPHN</name>
<proteinExistence type="predicted"/>
<dbReference type="EMBL" id="CADCVX010000137">
    <property type="protein sequence ID" value="CAA9491970.1"/>
    <property type="molecule type" value="Genomic_DNA"/>
</dbReference>
<dbReference type="AlphaFoldDB" id="A0A6J4S857"/>
<protein>
    <submittedName>
        <fullName evidence="1">Uncharacterized protein</fullName>
    </submittedName>
</protein>
<reference evidence="1" key="1">
    <citation type="submission" date="2020-02" db="EMBL/GenBank/DDBJ databases">
        <authorList>
            <person name="Meier V. D."/>
        </authorList>
    </citation>
    <scope>NUCLEOTIDE SEQUENCE</scope>
    <source>
        <strain evidence="1">AVDCRST_MAG91</strain>
    </source>
</reference>
<organism evidence="1">
    <name type="scientific">uncultured Sphingomonadaceae bacterium</name>
    <dbReference type="NCBI Taxonomy" id="169976"/>
    <lineage>
        <taxon>Bacteria</taxon>
        <taxon>Pseudomonadati</taxon>
        <taxon>Pseudomonadota</taxon>
        <taxon>Alphaproteobacteria</taxon>
        <taxon>Sphingomonadales</taxon>
        <taxon>Sphingomonadaceae</taxon>
        <taxon>environmental samples</taxon>
    </lineage>
</organism>
<sequence length="20" mass="2346">MKARARAAWRDVFLRALEQG</sequence>
<evidence type="ECO:0000313" key="1">
    <source>
        <dbReference type="EMBL" id="CAA9491970.1"/>
    </source>
</evidence>
<feature type="non-terminal residue" evidence="1">
    <location>
        <position position="20"/>
    </location>
</feature>
<gene>
    <name evidence="1" type="ORF">AVDCRST_MAG91-591</name>
</gene>